<dbReference type="EMBL" id="VUMN01000018">
    <property type="protein sequence ID" value="MSS58862.1"/>
    <property type="molecule type" value="Genomic_DNA"/>
</dbReference>
<dbReference type="GO" id="GO:0005886">
    <property type="term" value="C:plasma membrane"/>
    <property type="evidence" value="ECO:0007669"/>
    <property type="project" value="UniProtKB-SubCell"/>
</dbReference>
<reference evidence="8 9" key="1">
    <citation type="submission" date="2019-08" db="EMBL/GenBank/DDBJ databases">
        <title>In-depth cultivation of the pig gut microbiome towards novel bacterial diversity and tailored functional studies.</title>
        <authorList>
            <person name="Wylensek D."/>
            <person name="Hitch T.C.A."/>
            <person name="Clavel T."/>
        </authorList>
    </citation>
    <scope>NUCLEOTIDE SEQUENCE [LARGE SCALE GENOMIC DNA]</scope>
    <source>
        <strain evidence="8 9">Oil+RF-744-GAM-WT-6</strain>
    </source>
</reference>
<evidence type="ECO:0000256" key="6">
    <source>
        <dbReference type="RuleBase" id="RU366058"/>
    </source>
</evidence>
<dbReference type="Pfam" id="PF09335">
    <property type="entry name" value="VTT_dom"/>
    <property type="match status" value="1"/>
</dbReference>
<dbReference type="Proteomes" id="UP000461880">
    <property type="component" value="Unassembled WGS sequence"/>
</dbReference>
<evidence type="ECO:0000256" key="1">
    <source>
        <dbReference type="ARBA" id="ARBA00004651"/>
    </source>
</evidence>
<dbReference type="RefSeq" id="WP_154504852.1">
    <property type="nucleotide sequence ID" value="NZ_JAQXPC010000083.1"/>
</dbReference>
<sequence length="245" mass="27865">MIIIRIVNWNIPEEKKPQIRRIVRKGLIFLAILAGLFILTQALDISLDDILRYTPENPFLAALVMLAFYGLKSLTVFFPVPLLMIASGHLFSTGLALVVNFLGIAVATTIPYLLGRRHGESEISKFFSDSSAIQEIKEIQTDNQTFTTYMLRMLQLPMDLVSMFLGTEHLNYAQYLIGTLTGMAPTVIATTVIGENISQPGSRYFWISLAVMIVIIVLSFLFFWKYLQKHYPEKLDLIMKRILKK</sequence>
<protein>
    <recommendedName>
        <fullName evidence="6">TVP38/TMEM64 family membrane protein</fullName>
    </recommendedName>
</protein>
<evidence type="ECO:0000256" key="3">
    <source>
        <dbReference type="ARBA" id="ARBA00022692"/>
    </source>
</evidence>
<organism evidence="8 9">
    <name type="scientific">Stecheria intestinalis</name>
    <dbReference type="NCBI Taxonomy" id="2606630"/>
    <lineage>
        <taxon>Bacteria</taxon>
        <taxon>Bacillati</taxon>
        <taxon>Bacillota</taxon>
        <taxon>Erysipelotrichia</taxon>
        <taxon>Erysipelotrichales</taxon>
        <taxon>Erysipelotrichaceae</taxon>
        <taxon>Stecheria</taxon>
    </lineage>
</organism>
<dbReference type="PANTHER" id="PTHR12677:SF59">
    <property type="entry name" value="GOLGI APPARATUS MEMBRANE PROTEIN TVP38-RELATED"/>
    <property type="match status" value="1"/>
</dbReference>
<comment type="caution">
    <text evidence="8">The sequence shown here is derived from an EMBL/GenBank/DDBJ whole genome shotgun (WGS) entry which is preliminary data.</text>
</comment>
<keyword evidence="2 6" id="KW-1003">Cell membrane</keyword>
<accession>A0A7X2TFP8</accession>
<feature type="transmembrane region" description="Helical" evidence="6">
    <location>
        <begin position="172"/>
        <end position="193"/>
    </location>
</feature>
<evidence type="ECO:0000256" key="2">
    <source>
        <dbReference type="ARBA" id="ARBA00022475"/>
    </source>
</evidence>
<dbReference type="PANTHER" id="PTHR12677">
    <property type="entry name" value="GOLGI APPARATUS MEMBRANE PROTEIN TVP38-RELATED"/>
    <property type="match status" value="1"/>
</dbReference>
<keyword evidence="4 6" id="KW-1133">Transmembrane helix</keyword>
<evidence type="ECO:0000313" key="9">
    <source>
        <dbReference type="Proteomes" id="UP000461880"/>
    </source>
</evidence>
<feature type="transmembrane region" description="Helical" evidence="6">
    <location>
        <begin position="205"/>
        <end position="227"/>
    </location>
</feature>
<evidence type="ECO:0000256" key="5">
    <source>
        <dbReference type="ARBA" id="ARBA00023136"/>
    </source>
</evidence>
<dbReference type="InterPro" id="IPR015414">
    <property type="entry name" value="TMEM64"/>
</dbReference>
<gene>
    <name evidence="8" type="ORF">FYJ51_08060</name>
</gene>
<feature type="domain" description="VTT" evidence="7">
    <location>
        <begin position="78"/>
        <end position="195"/>
    </location>
</feature>
<comment type="subcellular location">
    <subcellularLocation>
        <location evidence="1 6">Cell membrane</location>
        <topology evidence="1 6">Multi-pass membrane protein</topology>
    </subcellularLocation>
</comment>
<comment type="similarity">
    <text evidence="6">Belongs to the TVP38/TMEM64 family.</text>
</comment>
<dbReference type="AlphaFoldDB" id="A0A7X2TFP8"/>
<dbReference type="InterPro" id="IPR032816">
    <property type="entry name" value="VTT_dom"/>
</dbReference>
<feature type="transmembrane region" description="Helical" evidence="6">
    <location>
        <begin position="26"/>
        <end position="47"/>
    </location>
</feature>
<keyword evidence="5 6" id="KW-0472">Membrane</keyword>
<name>A0A7X2TFP8_9FIRM</name>
<evidence type="ECO:0000256" key="4">
    <source>
        <dbReference type="ARBA" id="ARBA00022989"/>
    </source>
</evidence>
<feature type="transmembrane region" description="Helical" evidence="6">
    <location>
        <begin position="95"/>
        <end position="114"/>
    </location>
</feature>
<keyword evidence="3 6" id="KW-0812">Transmembrane</keyword>
<proteinExistence type="inferred from homology"/>
<evidence type="ECO:0000259" key="7">
    <source>
        <dbReference type="Pfam" id="PF09335"/>
    </source>
</evidence>
<keyword evidence="9" id="KW-1185">Reference proteome</keyword>
<evidence type="ECO:0000313" key="8">
    <source>
        <dbReference type="EMBL" id="MSS58862.1"/>
    </source>
</evidence>
<feature type="transmembrane region" description="Helical" evidence="6">
    <location>
        <begin position="59"/>
        <end position="83"/>
    </location>
</feature>